<gene>
    <name evidence="1" type="ORF">SAMN05216227_105310</name>
</gene>
<name>A0A1H8MCH3_9RHOB</name>
<dbReference type="EMBL" id="FOCO01000053">
    <property type="protein sequence ID" value="SEO15047.1"/>
    <property type="molecule type" value="Genomic_DNA"/>
</dbReference>
<protein>
    <submittedName>
        <fullName evidence="1">Uncharacterized protein</fullName>
    </submittedName>
</protein>
<dbReference type="AlphaFoldDB" id="A0A1H8MCH3"/>
<keyword evidence="2" id="KW-1185">Reference proteome</keyword>
<sequence length="32" mass="3479">MSSMPKTPLVSLQSRLKRTDSGASGFAAYFPF</sequence>
<evidence type="ECO:0000313" key="2">
    <source>
        <dbReference type="Proteomes" id="UP000183002"/>
    </source>
</evidence>
<evidence type="ECO:0000313" key="1">
    <source>
        <dbReference type="EMBL" id="SEO15047.1"/>
    </source>
</evidence>
<accession>A0A1H8MCH3</accession>
<dbReference type="Proteomes" id="UP000183002">
    <property type="component" value="Unassembled WGS sequence"/>
</dbReference>
<proteinExistence type="predicted"/>
<reference evidence="1 2" key="1">
    <citation type="submission" date="2016-10" db="EMBL/GenBank/DDBJ databases">
        <authorList>
            <person name="de Groot N.N."/>
        </authorList>
    </citation>
    <scope>NUCLEOTIDE SEQUENCE [LARGE SCALE GENOMIC DNA]</scope>
    <source>
        <strain evidence="1 2">CGMCC 1.10836</strain>
    </source>
</reference>
<organism evidence="1 2">
    <name type="scientific">Pseudorhodobacter antarcticus</name>
    <dbReference type="NCBI Taxonomy" id="1077947"/>
    <lineage>
        <taxon>Bacteria</taxon>
        <taxon>Pseudomonadati</taxon>
        <taxon>Pseudomonadota</taxon>
        <taxon>Alphaproteobacteria</taxon>
        <taxon>Rhodobacterales</taxon>
        <taxon>Paracoccaceae</taxon>
        <taxon>Pseudorhodobacter</taxon>
    </lineage>
</organism>